<proteinExistence type="predicted"/>
<reference evidence="3" key="1">
    <citation type="submission" date="2018-12" db="EMBL/GenBank/DDBJ databases">
        <title>Three Rhizobium rhizogenes strains isolated from the same crown gall tumor carry diverse plasmids.</title>
        <authorList>
            <person name="Pulawska J."/>
            <person name="Kuzmanovic N."/>
        </authorList>
    </citation>
    <scope>NUCLEOTIDE SEQUENCE</scope>
    <source>
        <strain evidence="2">C5.7</strain>
        <strain evidence="3">Colt5.8</strain>
        <plasmid evidence="2">pC5.7b</plasmid>
        <plasmid evidence="3">pColt5.8a</plasmid>
    </source>
</reference>
<evidence type="ECO:0000256" key="1">
    <source>
        <dbReference type="SAM" id="SignalP"/>
    </source>
</evidence>
<geneLocation type="plasmid" evidence="2">
    <name>pC5.7b</name>
</geneLocation>
<dbReference type="EMBL" id="MK318968">
    <property type="protein sequence ID" value="QCL09133.1"/>
    <property type="molecule type" value="Genomic_DNA"/>
</dbReference>
<keyword evidence="3" id="KW-0614">Plasmid</keyword>
<feature type="chain" id="PRO_5040698918" evidence="1">
    <location>
        <begin position="20"/>
        <end position="331"/>
    </location>
</feature>
<dbReference type="AlphaFoldDB" id="A0A7S4ZS80"/>
<evidence type="ECO:0000313" key="3">
    <source>
        <dbReference type="EMBL" id="QCL09516.1"/>
    </source>
</evidence>
<keyword evidence="1" id="KW-0732">Signal</keyword>
<organism evidence="3">
    <name type="scientific">Rhizobium rhizogenes</name>
    <name type="common">Agrobacterium rhizogenes</name>
    <dbReference type="NCBI Taxonomy" id="359"/>
    <lineage>
        <taxon>Bacteria</taxon>
        <taxon>Pseudomonadati</taxon>
        <taxon>Pseudomonadota</taxon>
        <taxon>Alphaproteobacteria</taxon>
        <taxon>Hyphomicrobiales</taxon>
        <taxon>Rhizobiaceae</taxon>
        <taxon>Rhizobium/Agrobacterium group</taxon>
        <taxon>Rhizobium</taxon>
    </lineage>
</organism>
<gene>
    <name evidence="2" type="ORF">pC5.7b_266</name>
    <name evidence="3" type="ORF">pC5.8a_24</name>
</gene>
<dbReference type="RefSeq" id="WP_200985081.1">
    <property type="nucleotide sequence ID" value="NZ_MK318968.1"/>
</dbReference>
<dbReference type="EMBL" id="MK318971">
    <property type="protein sequence ID" value="QCL09516.1"/>
    <property type="molecule type" value="Genomic_DNA"/>
</dbReference>
<name>A0A7S4ZS80_RHIRH</name>
<geneLocation type="plasmid" evidence="3">
    <name>pColt5.8a</name>
</geneLocation>
<accession>A0A7S4ZS80</accession>
<dbReference type="PROSITE" id="PS51257">
    <property type="entry name" value="PROKAR_LIPOPROTEIN"/>
    <property type="match status" value="1"/>
</dbReference>
<evidence type="ECO:0000313" key="2">
    <source>
        <dbReference type="EMBL" id="QCL09133.1"/>
    </source>
</evidence>
<feature type="signal peptide" evidence="1">
    <location>
        <begin position="1"/>
        <end position="19"/>
    </location>
</feature>
<protein>
    <submittedName>
        <fullName evidence="3">Putative lipoprotein</fullName>
    </submittedName>
</protein>
<sequence length="331" mass="35643">MRNKWYLLAASLLCGCAQLPDTTHVSNFGNAVQNGALALNTVADENVKLALISDQADETLAYISGYAKFAVLDRPKNVINPREFDFRRVQLKALAEYGAALKNAADGKKTDALKDAAVKLATAVGTVASDAVPGSAVVITPVATIIGKGVGASITSNYAKNIYAIVHNTDPYVQVVVVQLKRDFKTINNNTSRLLDSYEKDQKSILLVLRQRTITDDKKDGADDKKVVIDIPKQPIADPRADAPEPSGHDKYVWRDGDNRAPMYHAMMEANQAVVAERAAVEAASRASGVLDEIAKAHHVLATEGKDAKLEMNDILSHVDDLTALIAAAKK</sequence>
<keyword evidence="3" id="KW-0449">Lipoprotein</keyword>